<protein>
    <submittedName>
        <fullName evidence="2">Uncharacterized protein</fullName>
    </submittedName>
</protein>
<dbReference type="AlphaFoldDB" id="A6GFP0"/>
<comment type="caution">
    <text evidence="2">The sequence shown here is derived from an EMBL/GenBank/DDBJ whole genome shotgun (WGS) entry which is preliminary data.</text>
</comment>
<organism evidence="2 3">
    <name type="scientific">Plesiocystis pacifica SIR-1</name>
    <dbReference type="NCBI Taxonomy" id="391625"/>
    <lineage>
        <taxon>Bacteria</taxon>
        <taxon>Pseudomonadati</taxon>
        <taxon>Myxococcota</taxon>
        <taxon>Polyangia</taxon>
        <taxon>Nannocystales</taxon>
        <taxon>Nannocystaceae</taxon>
        <taxon>Plesiocystis</taxon>
    </lineage>
</organism>
<name>A6GFP0_9BACT</name>
<feature type="region of interest" description="Disordered" evidence="1">
    <location>
        <begin position="104"/>
        <end position="197"/>
    </location>
</feature>
<gene>
    <name evidence="2" type="ORF">PPSIR1_25976</name>
</gene>
<evidence type="ECO:0000256" key="1">
    <source>
        <dbReference type="SAM" id="MobiDB-lite"/>
    </source>
</evidence>
<evidence type="ECO:0000313" key="3">
    <source>
        <dbReference type="Proteomes" id="UP000005801"/>
    </source>
</evidence>
<dbReference type="EMBL" id="ABCS01000096">
    <property type="protein sequence ID" value="EDM75291.1"/>
    <property type="molecule type" value="Genomic_DNA"/>
</dbReference>
<feature type="compositionally biased region" description="Polar residues" evidence="1">
    <location>
        <begin position="140"/>
        <end position="150"/>
    </location>
</feature>
<accession>A6GFP0</accession>
<evidence type="ECO:0000313" key="2">
    <source>
        <dbReference type="EMBL" id="EDM75291.1"/>
    </source>
</evidence>
<keyword evidence="3" id="KW-1185">Reference proteome</keyword>
<proteinExistence type="predicted"/>
<sequence>MVTCKSVMAVDIDIPALFELHRSKASFGRLFDAMSDGTLEPGEHTTVDELAQLEGVSRRQAVDLLRSLAGIGVGEFKVGRKGHPSRLVWARDPKTLAELLAAGPPASEPADALSVDADGTSKAAADTDRGEVEPGVATPVSASPLASSSEGARLRLDRPAGKGGSSTPPSSARSRARVRGSRPESESSQSPGIEHIHRLRRDLEIRVKLPADLSPREAEVLAAWIRDLSFER</sequence>
<reference evidence="2 3" key="1">
    <citation type="submission" date="2007-06" db="EMBL/GenBank/DDBJ databases">
        <authorList>
            <person name="Shimkets L."/>
            <person name="Ferriera S."/>
            <person name="Johnson J."/>
            <person name="Kravitz S."/>
            <person name="Beeson K."/>
            <person name="Sutton G."/>
            <person name="Rogers Y.-H."/>
            <person name="Friedman R."/>
            <person name="Frazier M."/>
            <person name="Venter J.C."/>
        </authorList>
    </citation>
    <scope>NUCLEOTIDE SEQUENCE [LARGE SCALE GENOMIC DNA]</scope>
    <source>
        <strain evidence="2 3">SIR-1</strain>
    </source>
</reference>
<dbReference type="Proteomes" id="UP000005801">
    <property type="component" value="Unassembled WGS sequence"/>
</dbReference>